<feature type="signal peptide" evidence="1">
    <location>
        <begin position="1"/>
        <end position="21"/>
    </location>
</feature>
<dbReference type="InterPro" id="IPR039563">
    <property type="entry name" value="Peptidase_C39_single_dom"/>
</dbReference>
<proteinExistence type="predicted"/>
<feature type="domain" description="Peptidase C39" evidence="2">
    <location>
        <begin position="33"/>
        <end position="163"/>
    </location>
</feature>
<dbReference type="Proteomes" id="UP000242288">
    <property type="component" value="Unassembled WGS sequence"/>
</dbReference>
<dbReference type="CDD" id="cd02549">
    <property type="entry name" value="Peptidase_C39A"/>
    <property type="match status" value="1"/>
</dbReference>
<sequence length="168" mass="19641">MKLKFRNIFLFLMLLTSFASAEEYIIQSVPFFPSEDFQCGPASLAMVLNFWGVKITPEEIAREIYSKDARGTADFDMIMFTEKKGFKALQYRGNIEDIKEKIKAQKPLIVMTDEGFWFYKKYHYMVVVGFDESTVIVNSGAEKHKRIDTEVFIKKWGKTGFWTLLIER</sequence>
<evidence type="ECO:0000259" key="2">
    <source>
        <dbReference type="PROSITE" id="PS50990"/>
    </source>
</evidence>
<evidence type="ECO:0000313" key="3">
    <source>
        <dbReference type="EMBL" id="PMP72799.1"/>
    </source>
</evidence>
<dbReference type="Pfam" id="PF13529">
    <property type="entry name" value="Peptidase_C39_2"/>
    <property type="match status" value="1"/>
</dbReference>
<dbReference type="GO" id="GO:0016020">
    <property type="term" value="C:membrane"/>
    <property type="evidence" value="ECO:0007669"/>
    <property type="project" value="InterPro"/>
</dbReference>
<accession>A0A2J6WRC9</accession>
<gene>
    <name evidence="3" type="ORF">C0186_00175</name>
</gene>
<feature type="chain" id="PRO_5014471276" evidence="1">
    <location>
        <begin position="22"/>
        <end position="168"/>
    </location>
</feature>
<dbReference type="EMBL" id="PNIO01000003">
    <property type="protein sequence ID" value="PMP72799.1"/>
    <property type="molecule type" value="Genomic_DNA"/>
</dbReference>
<dbReference type="InterPro" id="IPR039564">
    <property type="entry name" value="Peptidase_C39-like"/>
</dbReference>
<dbReference type="InterPro" id="IPR038765">
    <property type="entry name" value="Papain-like_cys_pep_sf"/>
</dbReference>
<dbReference type="GO" id="GO:0008233">
    <property type="term" value="F:peptidase activity"/>
    <property type="evidence" value="ECO:0007669"/>
    <property type="project" value="InterPro"/>
</dbReference>
<evidence type="ECO:0000313" key="4">
    <source>
        <dbReference type="Proteomes" id="UP000242288"/>
    </source>
</evidence>
<dbReference type="Gene3D" id="3.90.70.10">
    <property type="entry name" value="Cysteine proteinases"/>
    <property type="match status" value="1"/>
</dbReference>
<keyword evidence="1" id="KW-0732">Signal</keyword>
<organism evidence="3 4">
    <name type="scientific">Thermodesulfovibrio aggregans</name>
    <dbReference type="NCBI Taxonomy" id="86166"/>
    <lineage>
        <taxon>Bacteria</taxon>
        <taxon>Pseudomonadati</taxon>
        <taxon>Nitrospirota</taxon>
        <taxon>Thermodesulfovibrionia</taxon>
        <taxon>Thermodesulfovibrionales</taxon>
        <taxon>Thermodesulfovibrionaceae</taxon>
        <taxon>Thermodesulfovibrio</taxon>
    </lineage>
</organism>
<protein>
    <submittedName>
        <fullName evidence="3">Peptidase C39 bacteriocin processing</fullName>
    </submittedName>
</protein>
<dbReference type="GO" id="GO:0006508">
    <property type="term" value="P:proteolysis"/>
    <property type="evidence" value="ECO:0007669"/>
    <property type="project" value="InterPro"/>
</dbReference>
<name>A0A2J6WRC9_9BACT</name>
<dbReference type="AlphaFoldDB" id="A0A2J6WRC9"/>
<evidence type="ECO:0000256" key="1">
    <source>
        <dbReference type="SAM" id="SignalP"/>
    </source>
</evidence>
<dbReference type="InterPro" id="IPR005074">
    <property type="entry name" value="Peptidase_C39"/>
</dbReference>
<dbReference type="GO" id="GO:0005524">
    <property type="term" value="F:ATP binding"/>
    <property type="evidence" value="ECO:0007669"/>
    <property type="project" value="InterPro"/>
</dbReference>
<reference evidence="3 4" key="1">
    <citation type="submission" date="2018-01" db="EMBL/GenBank/DDBJ databases">
        <title>Metagenomic assembled genomes from two thermal pools in the Uzon Caldera, Kamchatka, Russia.</title>
        <authorList>
            <person name="Wilkins L."/>
            <person name="Ettinger C."/>
        </authorList>
    </citation>
    <scope>NUCLEOTIDE SEQUENCE [LARGE SCALE GENOMIC DNA]</scope>
    <source>
        <strain evidence="3">ZAV-04</strain>
    </source>
</reference>
<dbReference type="SUPFAM" id="SSF54001">
    <property type="entry name" value="Cysteine proteinases"/>
    <property type="match status" value="1"/>
</dbReference>
<dbReference type="PROSITE" id="PS50990">
    <property type="entry name" value="PEPTIDASE_C39"/>
    <property type="match status" value="1"/>
</dbReference>
<comment type="caution">
    <text evidence="3">The sequence shown here is derived from an EMBL/GenBank/DDBJ whole genome shotgun (WGS) entry which is preliminary data.</text>
</comment>